<keyword evidence="5 8" id="KW-0812">Transmembrane</keyword>
<dbReference type="Gene3D" id="1.50.10.150">
    <property type="entry name" value="Voltage-dependent anion channel"/>
    <property type="match status" value="1"/>
</dbReference>
<dbReference type="EMBL" id="MLJW01001267">
    <property type="protein sequence ID" value="OIQ79144.1"/>
    <property type="molecule type" value="Genomic_DNA"/>
</dbReference>
<feature type="transmembrane region" description="Helical" evidence="8">
    <location>
        <begin position="203"/>
        <end position="225"/>
    </location>
</feature>
<protein>
    <submittedName>
        <fullName evidence="9">Putative membrane proteinc</fullName>
    </submittedName>
</protein>
<keyword evidence="7 8" id="KW-0472">Membrane</keyword>
<comment type="similarity">
    <text evidence="2">Belongs to the tellurite-resistance/dicarboxylate transporter (TDT) family.</text>
</comment>
<feature type="transmembrane region" description="Helical" evidence="8">
    <location>
        <begin position="134"/>
        <end position="156"/>
    </location>
</feature>
<evidence type="ECO:0000256" key="5">
    <source>
        <dbReference type="ARBA" id="ARBA00022692"/>
    </source>
</evidence>
<feature type="transmembrane region" description="Helical" evidence="8">
    <location>
        <begin position="40"/>
        <end position="60"/>
    </location>
</feature>
<dbReference type="PANTHER" id="PTHR31686">
    <property type="match status" value="1"/>
</dbReference>
<evidence type="ECO:0000256" key="2">
    <source>
        <dbReference type="ARBA" id="ARBA00008566"/>
    </source>
</evidence>
<evidence type="ECO:0000313" key="9">
    <source>
        <dbReference type="EMBL" id="OIQ79144.1"/>
    </source>
</evidence>
<gene>
    <name evidence="9" type="ORF">GALL_391290</name>
</gene>
<feature type="transmembrane region" description="Helical" evidence="8">
    <location>
        <begin position="104"/>
        <end position="122"/>
    </location>
</feature>
<comment type="subcellular location">
    <subcellularLocation>
        <location evidence="1">Cell membrane</location>
        <topology evidence="1">Multi-pass membrane protein</topology>
    </subcellularLocation>
</comment>
<keyword evidence="3" id="KW-0813">Transport</keyword>
<keyword evidence="4" id="KW-1003">Cell membrane</keyword>
<feature type="transmembrane region" description="Helical" evidence="8">
    <location>
        <begin position="272"/>
        <end position="291"/>
    </location>
</feature>
<evidence type="ECO:0000256" key="1">
    <source>
        <dbReference type="ARBA" id="ARBA00004651"/>
    </source>
</evidence>
<evidence type="ECO:0000256" key="4">
    <source>
        <dbReference type="ARBA" id="ARBA00022475"/>
    </source>
</evidence>
<keyword evidence="6 8" id="KW-1133">Transmembrane helix</keyword>
<name>A0A1J5Q6Y6_9ZZZZ</name>
<dbReference type="PANTHER" id="PTHR31686:SF1">
    <property type="entry name" value="SULFITE EFFLUX PUMP SSU1"/>
    <property type="match status" value="1"/>
</dbReference>
<dbReference type="GO" id="GO:0000319">
    <property type="term" value="F:sulfite transmembrane transporter activity"/>
    <property type="evidence" value="ECO:0007669"/>
    <property type="project" value="TreeGrafter"/>
</dbReference>
<feature type="transmembrane region" description="Helical" evidence="8">
    <location>
        <begin position="67"/>
        <end position="92"/>
    </location>
</feature>
<dbReference type="InterPro" id="IPR038665">
    <property type="entry name" value="Voltage-dep_anion_channel_sf"/>
</dbReference>
<organism evidence="9">
    <name type="scientific">mine drainage metagenome</name>
    <dbReference type="NCBI Taxonomy" id="410659"/>
    <lineage>
        <taxon>unclassified sequences</taxon>
        <taxon>metagenomes</taxon>
        <taxon>ecological metagenomes</taxon>
    </lineage>
</organism>
<proteinExistence type="inferred from homology"/>
<dbReference type="Pfam" id="PF03595">
    <property type="entry name" value="SLAC1"/>
    <property type="match status" value="1"/>
</dbReference>
<sequence length="307" mass="32207">MVAYALGLALIVAFAIRWARHADASLADLRHPVLGAMHGTLPGGLLVMAVMTSVVGTSYLPDQLVVGIVAVLAVVGIVIALVLSVAFSITLFTGATAAETVNGGWLIPPVVTIIIPLVLVPLMPHVSAGNARLLLALGYATLGMGFLLYLFVMGLLHDRLVLHPMPPAALAPSLWIGLGPIGVAVLAVLALARAGHSLFGPTATTVSMISLLVATALWGFGLWWYAAAATLLVRYLRAGRLPFHLGWWGFTFPLGAFTVATLTIARAWEAPVIEAVGVLLFASLIAFWSVVAARTVRATASGEVWMR</sequence>
<reference evidence="9" key="1">
    <citation type="submission" date="2016-10" db="EMBL/GenBank/DDBJ databases">
        <title>Sequence of Gallionella enrichment culture.</title>
        <authorList>
            <person name="Poehlein A."/>
            <person name="Muehling M."/>
            <person name="Daniel R."/>
        </authorList>
    </citation>
    <scope>NUCLEOTIDE SEQUENCE</scope>
</reference>
<feature type="transmembrane region" description="Helical" evidence="8">
    <location>
        <begin position="245"/>
        <end position="265"/>
    </location>
</feature>
<evidence type="ECO:0000256" key="3">
    <source>
        <dbReference type="ARBA" id="ARBA00022448"/>
    </source>
</evidence>
<comment type="caution">
    <text evidence="9">The sequence shown here is derived from an EMBL/GenBank/DDBJ whole genome shotgun (WGS) entry which is preliminary data.</text>
</comment>
<dbReference type="InterPro" id="IPR004695">
    <property type="entry name" value="SLAC1/Mae1/Ssu1/TehA"/>
</dbReference>
<dbReference type="InterPro" id="IPR051629">
    <property type="entry name" value="Sulfite_efflux_TDT"/>
</dbReference>
<evidence type="ECO:0000256" key="6">
    <source>
        <dbReference type="ARBA" id="ARBA00022989"/>
    </source>
</evidence>
<dbReference type="AlphaFoldDB" id="A0A1J5Q6Y6"/>
<dbReference type="GO" id="GO:0005886">
    <property type="term" value="C:plasma membrane"/>
    <property type="evidence" value="ECO:0007669"/>
    <property type="project" value="UniProtKB-SubCell"/>
</dbReference>
<evidence type="ECO:0000256" key="8">
    <source>
        <dbReference type="SAM" id="Phobius"/>
    </source>
</evidence>
<evidence type="ECO:0000256" key="7">
    <source>
        <dbReference type="ARBA" id="ARBA00023136"/>
    </source>
</evidence>
<feature type="transmembrane region" description="Helical" evidence="8">
    <location>
        <begin position="168"/>
        <end position="191"/>
    </location>
</feature>
<accession>A0A1J5Q6Y6</accession>